<proteinExistence type="inferred from homology"/>
<dbReference type="AlphaFoldDB" id="A0AAU7V9F2"/>
<reference evidence="8" key="1">
    <citation type="submission" date="2023-11" db="EMBL/GenBank/DDBJ databases">
        <title>Scrofimicrobium hongkongense sp. nov., isolated from a patient with peritonitis.</title>
        <authorList>
            <person name="Lao H.Y."/>
            <person name="Wong A.Y.P."/>
            <person name="Ng T.L."/>
            <person name="Wong R.Y.L."/>
            <person name="Yau M.C.Y."/>
            <person name="Lam J.Y.W."/>
            <person name="Siu G.K.H."/>
        </authorList>
    </citation>
    <scope>NUCLEOTIDE SEQUENCE</scope>
    <source>
        <strain evidence="8">R131</strain>
    </source>
</reference>
<dbReference type="InterPro" id="IPR006710">
    <property type="entry name" value="Glyco_hydro_43"/>
</dbReference>
<sequence>MSTFQNPAQFADPTLTNPDPFVLSYLGAYYCYSTDEDGVRVSSSPDLVHWEYHGFAFTDSDRRAFWAPCVVYRNGTFYMYVSDRPAGVEDNHEQRLRVATASHPLGPFTSQRRLRDDRFAIDADVVVAEDGSPLMFYASNEFTGLSLDRPGTAIVVDRMTDLTHLAGDPHPVVVPTLKQEVFAEDRFGDGRDWHTIEGAAFFTHRDHAYLTYSGNAYLRPDYFIGYARAPLGPSFDQLAWQKMPGERTFAPLMYRTDEVEGTGHNSVIQAPNLVDWWIVYHGRNLAEERLEGVEQRQMRLDRLHFDGDELWTEGPSANPVVAPSPAGIQWSQPVQLPPARLAEEIFAEAVGPYVSEFWVRAEPGDSGARFALVPIRHGDLDQLAFWFDAGAQTVTARQLTNGIWTDLDCAHLTDFDFAAWQPLQVERGLAEVVLRRGHQVLLRVPHAAGLDPAGVAVLGQYTRVEVGSARLTEHFDWHPSQGGALAAAVRADQPLTATSTGYSTGQTAGLWAERADLTLIASPAHHQWAVTMDLWLPAPDSTVRVEGTATGSPLLVTAKSGAKQTVRLTAAAGDQVRLHLERASLTGLTRTQITQSESTTTASPRKGEPNEE</sequence>
<feature type="compositionally biased region" description="Polar residues" evidence="7">
    <location>
        <begin position="587"/>
        <end position="603"/>
    </location>
</feature>
<feature type="active site" description="Proton donor" evidence="5">
    <location>
        <position position="197"/>
    </location>
</feature>
<evidence type="ECO:0000256" key="2">
    <source>
        <dbReference type="ARBA" id="ARBA00009865"/>
    </source>
</evidence>
<dbReference type="CDD" id="cd08991">
    <property type="entry name" value="GH43_HoAraf43-like"/>
    <property type="match status" value="1"/>
</dbReference>
<dbReference type="Gene3D" id="2.115.10.20">
    <property type="entry name" value="Glycosyl hydrolase domain, family 43"/>
    <property type="match status" value="1"/>
</dbReference>
<keyword evidence="3 8" id="KW-0378">Hydrolase</keyword>
<evidence type="ECO:0000256" key="4">
    <source>
        <dbReference type="ARBA" id="ARBA00023295"/>
    </source>
</evidence>
<evidence type="ECO:0000256" key="3">
    <source>
        <dbReference type="ARBA" id="ARBA00022801"/>
    </source>
</evidence>
<feature type="site" description="Important for catalytic activity, responsible for pKa modulation of the active site Glu and correct orientation of both the proton donor and substrate" evidence="6">
    <location>
        <position position="122"/>
    </location>
</feature>
<protein>
    <submittedName>
        <fullName evidence="8">Glycoside hydrolase family 43 protein</fullName>
    </submittedName>
</protein>
<dbReference type="InterPro" id="IPR023296">
    <property type="entry name" value="Glyco_hydro_beta-prop_sf"/>
</dbReference>
<evidence type="ECO:0000256" key="7">
    <source>
        <dbReference type="SAM" id="MobiDB-lite"/>
    </source>
</evidence>
<gene>
    <name evidence="8" type="ORF">SAC06_09795</name>
</gene>
<accession>A0AAU7V9F2</accession>
<name>A0AAU7V9F2_9ACTO</name>
<dbReference type="EMBL" id="CP138335">
    <property type="protein sequence ID" value="XBW07917.1"/>
    <property type="molecule type" value="Genomic_DNA"/>
</dbReference>
<organism evidence="8">
    <name type="scientific">Scrofimicrobium appendicitidis</name>
    <dbReference type="NCBI Taxonomy" id="3079930"/>
    <lineage>
        <taxon>Bacteria</taxon>
        <taxon>Bacillati</taxon>
        <taxon>Actinomycetota</taxon>
        <taxon>Actinomycetes</taxon>
        <taxon>Actinomycetales</taxon>
        <taxon>Actinomycetaceae</taxon>
        <taxon>Scrofimicrobium</taxon>
    </lineage>
</organism>
<evidence type="ECO:0000256" key="1">
    <source>
        <dbReference type="ARBA" id="ARBA00004834"/>
    </source>
</evidence>
<dbReference type="PANTHER" id="PTHR43301:SF3">
    <property type="entry name" value="ARABINAN ENDO-1,5-ALPHA-L-ARABINOSIDASE A-RELATED"/>
    <property type="match status" value="1"/>
</dbReference>
<evidence type="ECO:0000256" key="5">
    <source>
        <dbReference type="PIRSR" id="PIRSR606710-1"/>
    </source>
</evidence>
<feature type="active site" description="Proton acceptor" evidence="5">
    <location>
        <position position="19"/>
    </location>
</feature>
<keyword evidence="4" id="KW-0326">Glycosidase</keyword>
<dbReference type="Pfam" id="PF04616">
    <property type="entry name" value="Glyco_hydro_43"/>
    <property type="match status" value="1"/>
</dbReference>
<dbReference type="GO" id="GO:0004553">
    <property type="term" value="F:hydrolase activity, hydrolyzing O-glycosyl compounds"/>
    <property type="evidence" value="ECO:0007669"/>
    <property type="project" value="InterPro"/>
</dbReference>
<comment type="pathway">
    <text evidence="1">Glycan metabolism; L-arabinan degradation.</text>
</comment>
<dbReference type="GO" id="GO:0005975">
    <property type="term" value="P:carbohydrate metabolic process"/>
    <property type="evidence" value="ECO:0007669"/>
    <property type="project" value="InterPro"/>
</dbReference>
<dbReference type="PANTHER" id="PTHR43301">
    <property type="entry name" value="ARABINAN ENDO-1,5-ALPHA-L-ARABINOSIDASE"/>
    <property type="match status" value="1"/>
</dbReference>
<dbReference type="SUPFAM" id="SSF75005">
    <property type="entry name" value="Arabinanase/levansucrase/invertase"/>
    <property type="match status" value="1"/>
</dbReference>
<dbReference type="KEGG" id="sapp:SAC06_09795"/>
<evidence type="ECO:0000256" key="6">
    <source>
        <dbReference type="PIRSR" id="PIRSR606710-2"/>
    </source>
</evidence>
<evidence type="ECO:0000313" key="8">
    <source>
        <dbReference type="EMBL" id="XBW07917.1"/>
    </source>
</evidence>
<comment type="similarity">
    <text evidence="2">Belongs to the glycosyl hydrolase 43 family.</text>
</comment>
<dbReference type="RefSeq" id="WP_350258117.1">
    <property type="nucleotide sequence ID" value="NZ_CP138335.1"/>
</dbReference>
<dbReference type="InterPro" id="IPR050727">
    <property type="entry name" value="GH43_arabinanases"/>
</dbReference>
<feature type="region of interest" description="Disordered" evidence="7">
    <location>
        <begin position="587"/>
        <end position="612"/>
    </location>
</feature>